<dbReference type="Proteomes" id="UP001652628">
    <property type="component" value="Chromosome 2L"/>
</dbReference>
<evidence type="ECO:0000313" key="19">
    <source>
        <dbReference type="Proteomes" id="UP001652628"/>
    </source>
</evidence>
<evidence type="ECO:0000256" key="7">
    <source>
        <dbReference type="ARBA" id="ARBA00022679"/>
    </source>
</evidence>
<evidence type="ECO:0000256" key="18">
    <source>
        <dbReference type="PIRSR" id="PIRSR036639-1"/>
    </source>
</evidence>
<dbReference type="GO" id="GO:0006695">
    <property type="term" value="P:cholesterol biosynthetic process"/>
    <property type="evidence" value="ECO:0007669"/>
    <property type="project" value="UniProtKB-KW"/>
</dbReference>
<evidence type="ECO:0000256" key="12">
    <source>
        <dbReference type="ARBA" id="ARBA00022955"/>
    </source>
</evidence>
<evidence type="ECO:0000256" key="2">
    <source>
        <dbReference type="ARBA" id="ARBA00005017"/>
    </source>
</evidence>
<organism evidence="19 20">
    <name type="scientific">Drosophila suzukii</name>
    <name type="common">Spotted-wing drosophila fruit fly</name>
    <dbReference type="NCBI Taxonomy" id="28584"/>
    <lineage>
        <taxon>Eukaryota</taxon>
        <taxon>Metazoa</taxon>
        <taxon>Ecdysozoa</taxon>
        <taxon>Arthropoda</taxon>
        <taxon>Hexapoda</taxon>
        <taxon>Insecta</taxon>
        <taxon>Pterygota</taxon>
        <taxon>Neoptera</taxon>
        <taxon>Endopterygota</taxon>
        <taxon>Diptera</taxon>
        <taxon>Brachycera</taxon>
        <taxon>Muscomorpha</taxon>
        <taxon>Ephydroidea</taxon>
        <taxon>Drosophilidae</taxon>
        <taxon>Drosophila</taxon>
        <taxon>Sophophora</taxon>
    </lineage>
</organism>
<keyword evidence="16" id="KW-0753">Steroid metabolism</keyword>
<sequence length="190" mass="22256">MLKIVLISGKRKCGKDYVSEKLQQRLGSRSRIVRISEPIKSEWARKLQLDLSALLSDGPYKEKYRRDMIVWSDEVRARDYGYFCRVAMEEALGRQQTTPYILVSDVRRKNDIKWFRETYGSERVITLRLTSRPETRRARGWTFTAGIDDVPSECDLDDLADGFDFVLANDEKLDQEAIDHLLDKLQLQYQ</sequence>
<keyword evidence="9 20" id="KW-0418">Kinase</keyword>
<comment type="pathway">
    <text evidence="2">Isoprenoid biosynthesis; isopentenyl diphosphate biosynthesis via mevalonate pathway; isopentenyl diphosphate from (R)-mevalonate: step 2/3.</text>
</comment>
<evidence type="ECO:0000256" key="5">
    <source>
        <dbReference type="ARBA" id="ARBA00022516"/>
    </source>
</evidence>
<keyword evidence="6" id="KW-0153">Cholesterol metabolism</keyword>
<dbReference type="InterPro" id="IPR027417">
    <property type="entry name" value="P-loop_NTPase"/>
</dbReference>
<evidence type="ECO:0000256" key="1">
    <source>
        <dbReference type="ARBA" id="ARBA00004514"/>
    </source>
</evidence>
<keyword evidence="4" id="KW-0963">Cytoplasm</keyword>
<dbReference type="GO" id="GO:0019287">
    <property type="term" value="P:isopentenyl diphosphate biosynthetic process, mevalonate pathway"/>
    <property type="evidence" value="ECO:0007669"/>
    <property type="project" value="TreeGrafter"/>
</dbReference>
<evidence type="ECO:0000256" key="9">
    <source>
        <dbReference type="ARBA" id="ARBA00022777"/>
    </source>
</evidence>
<keyword evidence="19" id="KW-1185">Reference proteome</keyword>
<keyword evidence="13" id="KW-0756">Sterol biosynthesis</keyword>
<evidence type="ECO:0000256" key="17">
    <source>
        <dbReference type="ARBA" id="ARBA00034549"/>
    </source>
</evidence>
<comment type="subcellular location">
    <subcellularLocation>
        <location evidence="1">Cytoplasm</location>
        <location evidence="1">Cytosol</location>
    </subcellularLocation>
</comment>
<evidence type="ECO:0000256" key="10">
    <source>
        <dbReference type="ARBA" id="ARBA00022778"/>
    </source>
</evidence>
<keyword evidence="5" id="KW-0444">Lipid biosynthesis</keyword>
<proteinExistence type="predicted"/>
<reference evidence="19" key="1">
    <citation type="submission" date="2025-05" db="UniProtKB">
        <authorList>
            <consortium name="RefSeq"/>
        </authorList>
    </citation>
    <scope>NUCLEOTIDE SEQUENCE [LARGE SCALE GENOMIC DNA]</scope>
</reference>
<feature type="binding site" evidence="18">
    <location>
        <begin position="10"/>
        <end position="16"/>
    </location>
    <ligand>
        <name>ATP</name>
        <dbReference type="ChEBI" id="CHEBI:30616"/>
    </ligand>
</feature>
<evidence type="ECO:0000256" key="15">
    <source>
        <dbReference type="ARBA" id="ARBA00023166"/>
    </source>
</evidence>
<dbReference type="NCBIfam" id="TIGR01223">
    <property type="entry name" value="Pmev_kin_anim"/>
    <property type="match status" value="1"/>
</dbReference>
<feature type="binding site" evidence="18">
    <location>
        <position position="175"/>
    </location>
    <ligand>
        <name>ATP</name>
        <dbReference type="ChEBI" id="CHEBI:30616"/>
    </ligand>
</feature>
<dbReference type="Gene3D" id="3.40.50.300">
    <property type="entry name" value="P-loop containing nucleotide triphosphate hydrolases"/>
    <property type="match status" value="1"/>
</dbReference>
<gene>
    <name evidence="20" type="primary">Pmvk</name>
</gene>
<evidence type="ECO:0000313" key="20">
    <source>
        <dbReference type="RefSeq" id="XP_016924441.3"/>
    </source>
</evidence>
<dbReference type="SUPFAM" id="SSF52540">
    <property type="entry name" value="P-loop containing nucleoside triphosphate hydrolases"/>
    <property type="match status" value="1"/>
</dbReference>
<evidence type="ECO:0000256" key="13">
    <source>
        <dbReference type="ARBA" id="ARBA00023011"/>
    </source>
</evidence>
<keyword evidence="8 18" id="KW-0547">Nucleotide-binding</keyword>
<name>A0AB39YYI5_DROSZ</name>
<evidence type="ECO:0000256" key="8">
    <source>
        <dbReference type="ARBA" id="ARBA00022741"/>
    </source>
</evidence>
<dbReference type="PANTHER" id="PTHR13101:SF1">
    <property type="entry name" value="PHOSPHOMEVALONATE KINASE"/>
    <property type="match status" value="1"/>
</dbReference>
<dbReference type="GO" id="GO:0004631">
    <property type="term" value="F:phosphomevalonate kinase activity"/>
    <property type="evidence" value="ECO:0007669"/>
    <property type="project" value="UniProtKB-EC"/>
</dbReference>
<keyword evidence="10" id="KW-0152">Cholesterol biosynthesis</keyword>
<evidence type="ECO:0000256" key="16">
    <source>
        <dbReference type="ARBA" id="ARBA00023221"/>
    </source>
</evidence>
<dbReference type="EC" id="2.7.4.2" evidence="3"/>
<dbReference type="AlphaFoldDB" id="A0AB39YYI5"/>
<dbReference type="PANTHER" id="PTHR13101">
    <property type="entry name" value="PHOSPHOMEVALONATE KINASE"/>
    <property type="match status" value="1"/>
</dbReference>
<keyword evidence="11 18" id="KW-0067">ATP-binding</keyword>
<dbReference type="GeneID" id="108005636"/>
<evidence type="ECO:0000256" key="3">
    <source>
        <dbReference type="ARBA" id="ARBA00012958"/>
    </source>
</evidence>
<feature type="binding site" evidence="18">
    <location>
        <position position="139"/>
    </location>
    <ligand>
        <name>ATP</name>
        <dbReference type="ChEBI" id="CHEBI:30616"/>
    </ligand>
</feature>
<keyword evidence="12" id="KW-0752">Steroid biosynthesis</keyword>
<evidence type="ECO:0000256" key="11">
    <source>
        <dbReference type="ARBA" id="ARBA00022840"/>
    </source>
</evidence>
<dbReference type="RefSeq" id="XP_016924441.3">
    <property type="nucleotide sequence ID" value="XM_017068952.4"/>
</dbReference>
<dbReference type="PIRSF" id="PIRSF036639">
    <property type="entry name" value="PMK_anim"/>
    <property type="match status" value="1"/>
</dbReference>
<feature type="binding site" evidence="18">
    <location>
        <position position="169"/>
    </location>
    <ligand>
        <name>substrate</name>
    </ligand>
</feature>
<keyword evidence="15" id="KW-1207">Sterol metabolism</keyword>
<accession>A0AB39YYI5</accession>
<evidence type="ECO:0000256" key="6">
    <source>
        <dbReference type="ARBA" id="ARBA00022548"/>
    </source>
</evidence>
<dbReference type="InterPro" id="IPR005919">
    <property type="entry name" value="Pmev_kin_anim"/>
</dbReference>
<dbReference type="GO" id="GO:0005524">
    <property type="term" value="F:ATP binding"/>
    <property type="evidence" value="ECO:0007669"/>
    <property type="project" value="UniProtKB-KW"/>
</dbReference>
<reference evidence="20" key="2">
    <citation type="submission" date="2025-08" db="UniProtKB">
        <authorList>
            <consortium name="RefSeq"/>
        </authorList>
    </citation>
    <scope>IDENTIFICATION</scope>
</reference>
<protein>
    <recommendedName>
        <fullName evidence="17">Phosphomevalonate kinase</fullName>
        <ecNumber evidence="3">2.7.4.2</ecNumber>
    </recommendedName>
</protein>
<evidence type="ECO:0000256" key="14">
    <source>
        <dbReference type="ARBA" id="ARBA00023098"/>
    </source>
</evidence>
<keyword evidence="7" id="KW-0808">Transferase</keyword>
<evidence type="ECO:0000256" key="4">
    <source>
        <dbReference type="ARBA" id="ARBA00022490"/>
    </source>
</evidence>
<dbReference type="GO" id="GO:0005829">
    <property type="term" value="C:cytosol"/>
    <property type="evidence" value="ECO:0007669"/>
    <property type="project" value="UniProtKB-SubCell"/>
</dbReference>
<dbReference type="Pfam" id="PF04275">
    <property type="entry name" value="P-mevalo_kinase"/>
    <property type="match status" value="1"/>
</dbReference>
<keyword evidence="14" id="KW-0443">Lipid metabolism</keyword>